<organism evidence="2 3">
    <name type="scientific">Gemmata massiliana</name>
    <dbReference type="NCBI Taxonomy" id="1210884"/>
    <lineage>
        <taxon>Bacteria</taxon>
        <taxon>Pseudomonadati</taxon>
        <taxon>Planctomycetota</taxon>
        <taxon>Planctomycetia</taxon>
        <taxon>Gemmatales</taxon>
        <taxon>Gemmataceae</taxon>
        <taxon>Gemmata</taxon>
    </lineage>
</organism>
<keyword evidence="3" id="KW-1185">Reference proteome</keyword>
<reference evidence="2 3" key="1">
    <citation type="submission" date="2019-05" db="EMBL/GenBank/DDBJ databases">
        <authorList>
            <consortium name="Science for Life Laboratories"/>
        </authorList>
    </citation>
    <scope>NUCLEOTIDE SEQUENCE [LARGE SCALE GENOMIC DNA]</scope>
    <source>
        <strain evidence="2">Soil9</strain>
    </source>
</reference>
<feature type="domain" description="DUF7919" evidence="1">
    <location>
        <begin position="1"/>
        <end position="127"/>
    </location>
</feature>
<evidence type="ECO:0000313" key="2">
    <source>
        <dbReference type="EMBL" id="VTR91295.1"/>
    </source>
</evidence>
<protein>
    <recommendedName>
        <fullName evidence="1">DUF7919 domain-containing protein</fullName>
    </recommendedName>
</protein>
<name>A0A6P2CT64_9BACT</name>
<evidence type="ECO:0000313" key="3">
    <source>
        <dbReference type="Proteomes" id="UP000464178"/>
    </source>
</evidence>
<evidence type="ECO:0000259" key="1">
    <source>
        <dbReference type="Pfam" id="PF25535"/>
    </source>
</evidence>
<dbReference type="KEGG" id="gms:SOIL9_64190"/>
<dbReference type="AlphaFoldDB" id="A0A6P2CT64"/>
<dbReference type="EMBL" id="LR593886">
    <property type="protein sequence ID" value="VTR91295.1"/>
    <property type="molecule type" value="Genomic_DNA"/>
</dbReference>
<dbReference type="Proteomes" id="UP000464178">
    <property type="component" value="Chromosome"/>
</dbReference>
<accession>A0A6P2CT64</accession>
<sequence>MHHADMTPIGLPPIGSSSKLFAVGWLEPGHDYRRGEVETDLVRKLVDLLINPWQSALTMGRHACGFCRLTGGPTSFHLGMVSDSAVLMGVSNLWLPGDGFLFVAPSLILHYMDAHEYSPPDEFQEAVRACPPMRSMAYLKALLKNGPKELFPATG</sequence>
<dbReference type="Pfam" id="PF25535">
    <property type="entry name" value="DUF7919"/>
    <property type="match status" value="1"/>
</dbReference>
<dbReference type="InterPro" id="IPR057679">
    <property type="entry name" value="DUF7919"/>
</dbReference>
<gene>
    <name evidence="2" type="ORF">SOIL9_64190</name>
</gene>
<proteinExistence type="predicted"/>